<evidence type="ECO:0000313" key="2">
    <source>
        <dbReference type="Proteomes" id="UP001295423"/>
    </source>
</evidence>
<organism evidence="1 2">
    <name type="scientific">Cylindrotheca closterium</name>
    <dbReference type="NCBI Taxonomy" id="2856"/>
    <lineage>
        <taxon>Eukaryota</taxon>
        <taxon>Sar</taxon>
        <taxon>Stramenopiles</taxon>
        <taxon>Ochrophyta</taxon>
        <taxon>Bacillariophyta</taxon>
        <taxon>Bacillariophyceae</taxon>
        <taxon>Bacillariophycidae</taxon>
        <taxon>Bacillariales</taxon>
        <taxon>Bacillariaceae</taxon>
        <taxon>Cylindrotheca</taxon>
    </lineage>
</organism>
<protein>
    <submittedName>
        <fullName evidence="1">Uncharacterized protein</fullName>
    </submittedName>
</protein>
<evidence type="ECO:0000313" key="1">
    <source>
        <dbReference type="EMBL" id="CAJ1945430.1"/>
    </source>
</evidence>
<proteinExistence type="predicted"/>
<dbReference type="Proteomes" id="UP001295423">
    <property type="component" value="Unassembled WGS sequence"/>
</dbReference>
<name>A0AAD2FMD0_9STRA</name>
<reference evidence="1" key="1">
    <citation type="submission" date="2023-08" db="EMBL/GenBank/DDBJ databases">
        <authorList>
            <person name="Audoor S."/>
            <person name="Bilcke G."/>
        </authorList>
    </citation>
    <scope>NUCLEOTIDE SEQUENCE</scope>
</reference>
<accession>A0AAD2FMD0</accession>
<dbReference type="EMBL" id="CAKOGP040001420">
    <property type="protein sequence ID" value="CAJ1945430.1"/>
    <property type="molecule type" value="Genomic_DNA"/>
</dbReference>
<feature type="non-terminal residue" evidence="1">
    <location>
        <position position="1"/>
    </location>
</feature>
<gene>
    <name evidence="1" type="ORF">CYCCA115_LOCUS9573</name>
</gene>
<keyword evidence="2" id="KW-1185">Reference proteome</keyword>
<comment type="caution">
    <text evidence="1">The sequence shown here is derived from an EMBL/GenBank/DDBJ whole genome shotgun (WGS) entry which is preliminary data.</text>
</comment>
<sequence>MGKYVQAQRK</sequence>